<dbReference type="SUPFAM" id="SSF53474">
    <property type="entry name" value="alpha/beta-Hydrolases"/>
    <property type="match status" value="1"/>
</dbReference>
<dbReference type="Pfam" id="PF12697">
    <property type="entry name" value="Abhydrolase_6"/>
    <property type="match status" value="1"/>
</dbReference>
<dbReference type="EMBL" id="LDXT01000065">
    <property type="protein sequence ID" value="KRT56135.1"/>
    <property type="molecule type" value="Genomic_DNA"/>
</dbReference>
<comment type="caution">
    <text evidence="2">The sequence shown here is derived from an EMBL/GenBank/DDBJ whole genome shotgun (WGS) entry which is preliminary data.</text>
</comment>
<sequence>MRRLIQIFTLMLLGLQSIPVNADLLVLVHGYLGSAASWQRSGVSAVLAQHGWQPGGVVRPEGIYGAVGPAKGDLQYAVDLPSLAPLALQAELLARELALLAARYPGEPMVLIGHSAGGVVARLALVQGRAPQAKALITIAAPHLGTMRAVQALDETDDPFPLSWMKSFMVGDIYDLVRDSRGVLIDLAPARPGSLLYWLNVQPHPEMAYISIIRPGPVGLGDELVPAFSQDMNSVAALAGRAEQITQPTSHQLNPVDGQLLVRVLQRL</sequence>
<name>A0A0T5YZQ5_9GAMM</name>
<dbReference type="InterPro" id="IPR029058">
    <property type="entry name" value="AB_hydrolase_fold"/>
</dbReference>
<dbReference type="GO" id="GO:0016787">
    <property type="term" value="F:hydrolase activity"/>
    <property type="evidence" value="ECO:0007669"/>
    <property type="project" value="UniProtKB-KW"/>
</dbReference>
<accession>A0A0T5YZQ5</accession>
<protein>
    <submittedName>
        <fullName evidence="2">Alpha/beta hydrolase family</fullName>
    </submittedName>
</protein>
<evidence type="ECO:0000313" key="2">
    <source>
        <dbReference type="EMBL" id="KRT56135.1"/>
    </source>
</evidence>
<dbReference type="OrthoDB" id="5760641at2"/>
<dbReference type="Proteomes" id="UP000051634">
    <property type="component" value="Unassembled WGS sequence"/>
</dbReference>
<keyword evidence="2" id="KW-0378">Hydrolase</keyword>
<gene>
    <name evidence="2" type="ORF">Ga0074115_13214</name>
</gene>
<keyword evidence="3" id="KW-1185">Reference proteome</keyword>
<organism evidence="2 3">
    <name type="scientific">endosymbiont of Ridgeia piscesae</name>
    <dbReference type="NCBI Taxonomy" id="54398"/>
    <lineage>
        <taxon>Bacteria</taxon>
        <taxon>Pseudomonadati</taxon>
        <taxon>Pseudomonadota</taxon>
        <taxon>Gammaproteobacteria</taxon>
        <taxon>sulfur-oxidizing symbionts</taxon>
    </lineage>
</organism>
<evidence type="ECO:0000259" key="1">
    <source>
        <dbReference type="Pfam" id="PF12697"/>
    </source>
</evidence>
<evidence type="ECO:0000313" key="3">
    <source>
        <dbReference type="Proteomes" id="UP000051634"/>
    </source>
</evidence>
<dbReference type="AlphaFoldDB" id="A0A0T5YZQ5"/>
<proteinExistence type="predicted"/>
<reference evidence="2 3" key="1">
    <citation type="submission" date="2015-11" db="EMBL/GenBank/DDBJ databases">
        <title>The genome of Candidatus Endoriftia persephone in Ridgeia piscesae and population structure of the North Eastern Pacific vestimentiferan symbionts.</title>
        <authorList>
            <person name="Perez M."/>
            <person name="Juniper K.S."/>
        </authorList>
    </citation>
    <scope>NUCLEOTIDE SEQUENCE [LARGE SCALE GENOMIC DNA]</scope>
    <source>
        <strain evidence="2">Ind11</strain>
    </source>
</reference>
<feature type="domain" description="AB hydrolase-1" evidence="1">
    <location>
        <begin position="25"/>
        <end position="232"/>
    </location>
</feature>
<dbReference type="RefSeq" id="WP_060528602.1">
    <property type="nucleotide sequence ID" value="NZ_KQ557144.1"/>
</dbReference>
<dbReference type="InterPro" id="IPR000073">
    <property type="entry name" value="AB_hydrolase_1"/>
</dbReference>
<dbReference type="Gene3D" id="3.40.50.1820">
    <property type="entry name" value="alpha/beta hydrolase"/>
    <property type="match status" value="1"/>
</dbReference>